<reference evidence="1 2" key="1">
    <citation type="journal article" date="2010" name="Cell">
        <title>The genome of Naegleria gruberi illuminates early eukaryotic versatility.</title>
        <authorList>
            <person name="Fritz-Laylin L.K."/>
            <person name="Prochnik S.E."/>
            <person name="Ginger M.L."/>
            <person name="Dacks J.B."/>
            <person name="Carpenter M.L."/>
            <person name="Field M.C."/>
            <person name="Kuo A."/>
            <person name="Paredez A."/>
            <person name="Chapman J."/>
            <person name="Pham J."/>
            <person name="Shu S."/>
            <person name="Neupane R."/>
            <person name="Cipriano M."/>
            <person name="Mancuso J."/>
            <person name="Tu H."/>
            <person name="Salamov A."/>
            <person name="Lindquist E."/>
            <person name="Shapiro H."/>
            <person name="Lucas S."/>
            <person name="Grigoriev I.V."/>
            <person name="Cande W.Z."/>
            <person name="Fulton C."/>
            <person name="Rokhsar D.S."/>
            <person name="Dawson S.C."/>
        </authorList>
    </citation>
    <scope>NUCLEOTIDE SEQUENCE [LARGE SCALE GENOMIC DNA]</scope>
    <source>
        <strain evidence="1 2">NEG-M</strain>
    </source>
</reference>
<dbReference type="InParanoid" id="D2VNC1"/>
<protein>
    <submittedName>
        <fullName evidence="1">Predicted protein</fullName>
    </submittedName>
</protein>
<dbReference type="VEuPathDB" id="AmoebaDB:NAEGRDRAFT_70443"/>
<dbReference type="RefSeq" id="XP_002674457.1">
    <property type="nucleotide sequence ID" value="XM_002674411.1"/>
</dbReference>
<sequence length="156" mass="18468">MLSTLMRRSIKKNFPIPSLMVMKRYHQQSMFRLQQQESFVEQEVSVTADLENTTCDTRDSKANSLFARLIKLSDLDPQLKSIIGQYRNDLESYSIQMEKETAHRIFECNLRVQQYLRNAGDRKQEYDNRFLRVLDCELADECASMNKQLEKQIFTL</sequence>
<gene>
    <name evidence="1" type="ORF">NAEGRDRAFT_70443</name>
</gene>
<organism evidence="2">
    <name type="scientific">Naegleria gruberi</name>
    <name type="common">Amoeba</name>
    <dbReference type="NCBI Taxonomy" id="5762"/>
    <lineage>
        <taxon>Eukaryota</taxon>
        <taxon>Discoba</taxon>
        <taxon>Heterolobosea</taxon>
        <taxon>Tetramitia</taxon>
        <taxon>Eutetramitia</taxon>
        <taxon>Vahlkampfiidae</taxon>
        <taxon>Naegleria</taxon>
    </lineage>
</organism>
<evidence type="ECO:0000313" key="1">
    <source>
        <dbReference type="EMBL" id="EFC41713.1"/>
    </source>
</evidence>
<dbReference type="GeneID" id="8851458"/>
<proteinExistence type="predicted"/>
<dbReference type="AlphaFoldDB" id="D2VNC1"/>
<keyword evidence="2" id="KW-1185">Reference proteome</keyword>
<dbReference type="Proteomes" id="UP000006671">
    <property type="component" value="Unassembled WGS sequence"/>
</dbReference>
<dbReference type="KEGG" id="ngr:NAEGRDRAFT_70443"/>
<evidence type="ECO:0000313" key="2">
    <source>
        <dbReference type="Proteomes" id="UP000006671"/>
    </source>
</evidence>
<accession>D2VNC1</accession>
<name>D2VNC1_NAEGR</name>
<dbReference type="EMBL" id="GG738884">
    <property type="protein sequence ID" value="EFC41713.1"/>
    <property type="molecule type" value="Genomic_DNA"/>
</dbReference>